<evidence type="ECO:0000313" key="2">
    <source>
        <dbReference type="EMBL" id="KAK7490185.1"/>
    </source>
</evidence>
<evidence type="ECO:0000256" key="1">
    <source>
        <dbReference type="SAM" id="MobiDB-lite"/>
    </source>
</evidence>
<feature type="region of interest" description="Disordered" evidence="1">
    <location>
        <begin position="90"/>
        <end position="114"/>
    </location>
</feature>
<dbReference type="Proteomes" id="UP001519460">
    <property type="component" value="Unassembled WGS sequence"/>
</dbReference>
<organism evidence="2 3">
    <name type="scientific">Batillaria attramentaria</name>
    <dbReference type="NCBI Taxonomy" id="370345"/>
    <lineage>
        <taxon>Eukaryota</taxon>
        <taxon>Metazoa</taxon>
        <taxon>Spiralia</taxon>
        <taxon>Lophotrochozoa</taxon>
        <taxon>Mollusca</taxon>
        <taxon>Gastropoda</taxon>
        <taxon>Caenogastropoda</taxon>
        <taxon>Sorbeoconcha</taxon>
        <taxon>Cerithioidea</taxon>
        <taxon>Batillariidae</taxon>
        <taxon>Batillaria</taxon>
    </lineage>
</organism>
<reference evidence="2 3" key="1">
    <citation type="journal article" date="2023" name="Sci. Data">
        <title>Genome assembly of the Korean intertidal mud-creeper Batillaria attramentaria.</title>
        <authorList>
            <person name="Patra A.K."/>
            <person name="Ho P.T."/>
            <person name="Jun S."/>
            <person name="Lee S.J."/>
            <person name="Kim Y."/>
            <person name="Won Y.J."/>
        </authorList>
    </citation>
    <scope>NUCLEOTIDE SEQUENCE [LARGE SCALE GENOMIC DNA]</scope>
    <source>
        <strain evidence="2">Wonlab-2016</strain>
    </source>
</reference>
<evidence type="ECO:0000313" key="3">
    <source>
        <dbReference type="Proteomes" id="UP001519460"/>
    </source>
</evidence>
<proteinExistence type="predicted"/>
<dbReference type="AlphaFoldDB" id="A0ABD0KSC0"/>
<gene>
    <name evidence="2" type="ORF">BaRGS_00018530</name>
</gene>
<comment type="caution">
    <text evidence="2">The sequence shown here is derived from an EMBL/GenBank/DDBJ whole genome shotgun (WGS) entry which is preliminary data.</text>
</comment>
<name>A0ABD0KSC0_9CAEN</name>
<accession>A0ABD0KSC0</accession>
<sequence>MGCTESKVEGIEEREQNNPPLPSALNGKPPAGRHALTQVTKEYWDSVRNDVQTLIRDLSETHSDELTEGQKEYFELLKRWMRKYKDLYPAKQRVPGGDPNQHSPQPKPEDRNNLRPWLKTWEPFDTDVTKGQSAWEVLPDDVIKNDVTTPEQEKVLAARANRKHLHSVERMLKRREQLVVYFVKKYRMPKKHVLPYLQWADLLQRNKSELDRLSKG</sequence>
<protein>
    <submittedName>
        <fullName evidence="2">Uncharacterized protein</fullName>
    </submittedName>
</protein>
<keyword evidence="3" id="KW-1185">Reference proteome</keyword>
<feature type="region of interest" description="Disordered" evidence="1">
    <location>
        <begin position="1"/>
        <end position="34"/>
    </location>
</feature>
<feature type="compositionally biased region" description="Basic and acidic residues" evidence="1">
    <location>
        <begin position="1"/>
        <end position="16"/>
    </location>
</feature>
<dbReference type="EMBL" id="JACVVK020000129">
    <property type="protein sequence ID" value="KAK7490185.1"/>
    <property type="molecule type" value="Genomic_DNA"/>
</dbReference>